<protein>
    <recommendedName>
        <fullName evidence="3">Apple domain-containing protein</fullName>
    </recommendedName>
</protein>
<dbReference type="EMBL" id="KZ678128">
    <property type="protein sequence ID" value="PSN75665.1"/>
    <property type="molecule type" value="Genomic_DNA"/>
</dbReference>
<organism evidence="1 2">
    <name type="scientific">Corynespora cassiicola Philippines</name>
    <dbReference type="NCBI Taxonomy" id="1448308"/>
    <lineage>
        <taxon>Eukaryota</taxon>
        <taxon>Fungi</taxon>
        <taxon>Dikarya</taxon>
        <taxon>Ascomycota</taxon>
        <taxon>Pezizomycotina</taxon>
        <taxon>Dothideomycetes</taxon>
        <taxon>Pleosporomycetidae</taxon>
        <taxon>Pleosporales</taxon>
        <taxon>Corynesporascaceae</taxon>
        <taxon>Corynespora</taxon>
    </lineage>
</organism>
<keyword evidence="2" id="KW-1185">Reference proteome</keyword>
<reference evidence="1 2" key="1">
    <citation type="journal article" date="2018" name="Front. Microbiol.">
        <title>Genome-Wide Analysis of Corynespora cassiicola Leaf Fall Disease Putative Effectors.</title>
        <authorList>
            <person name="Lopez D."/>
            <person name="Ribeiro S."/>
            <person name="Label P."/>
            <person name="Fumanal B."/>
            <person name="Venisse J.S."/>
            <person name="Kohler A."/>
            <person name="de Oliveira R.R."/>
            <person name="Labutti K."/>
            <person name="Lipzen A."/>
            <person name="Lail K."/>
            <person name="Bauer D."/>
            <person name="Ohm R.A."/>
            <person name="Barry K.W."/>
            <person name="Spatafora J."/>
            <person name="Grigoriev I.V."/>
            <person name="Martin F.M."/>
            <person name="Pujade-Renaud V."/>
        </authorList>
    </citation>
    <scope>NUCLEOTIDE SEQUENCE [LARGE SCALE GENOMIC DNA]</scope>
    <source>
        <strain evidence="1 2">Philippines</strain>
    </source>
</reference>
<evidence type="ECO:0000313" key="2">
    <source>
        <dbReference type="Proteomes" id="UP000240883"/>
    </source>
</evidence>
<dbReference type="Proteomes" id="UP000240883">
    <property type="component" value="Unassembled WGS sequence"/>
</dbReference>
<evidence type="ECO:0000313" key="1">
    <source>
        <dbReference type="EMBL" id="PSN75665.1"/>
    </source>
</evidence>
<proteinExistence type="predicted"/>
<evidence type="ECO:0008006" key="3">
    <source>
        <dbReference type="Google" id="ProtNLM"/>
    </source>
</evidence>
<dbReference type="AlphaFoldDB" id="A0A2T2PDG1"/>
<accession>A0A2T2PDG1</accession>
<name>A0A2T2PDG1_CORCC</name>
<dbReference type="STRING" id="1448308.A0A2T2PDG1"/>
<gene>
    <name evidence="1" type="ORF">BS50DRAFT_628817</name>
</gene>
<sequence>MKFNPLSTSLFLSGAHAFGGIGMGFGGGQTPGINLGFGGGLIPGFNFGIGGGQFPGLGIGFGGTQIPGFNFGGLPLLPGQGNGSPGTSPGTNFTSTQHYTSVCPQFHGRELEINPGYKAVLYCGVYGEHNQKRLGAKSLERCAQLCEDEDGCIGSTWLSQKSNVS</sequence>